<name>A0AAV7S134_PLEWA</name>
<dbReference type="AlphaFoldDB" id="A0AAV7S134"/>
<dbReference type="Proteomes" id="UP001066276">
    <property type="component" value="Chromosome 5"/>
</dbReference>
<dbReference type="EMBL" id="JANPWB010000009">
    <property type="protein sequence ID" value="KAJ1156973.1"/>
    <property type="molecule type" value="Genomic_DNA"/>
</dbReference>
<feature type="compositionally biased region" description="Basic and acidic residues" evidence="1">
    <location>
        <begin position="16"/>
        <end position="25"/>
    </location>
</feature>
<feature type="region of interest" description="Disordered" evidence="1">
    <location>
        <begin position="126"/>
        <end position="157"/>
    </location>
</feature>
<feature type="region of interest" description="Disordered" evidence="1">
    <location>
        <begin position="88"/>
        <end position="113"/>
    </location>
</feature>
<gene>
    <name evidence="2" type="ORF">NDU88_009689</name>
</gene>
<protein>
    <submittedName>
        <fullName evidence="2">Uncharacterized protein</fullName>
    </submittedName>
</protein>
<evidence type="ECO:0000313" key="2">
    <source>
        <dbReference type="EMBL" id="KAJ1156973.1"/>
    </source>
</evidence>
<evidence type="ECO:0000313" key="3">
    <source>
        <dbReference type="Proteomes" id="UP001066276"/>
    </source>
</evidence>
<comment type="caution">
    <text evidence="2">The sequence shown here is derived from an EMBL/GenBank/DDBJ whole genome shotgun (WGS) entry which is preliminary data.</text>
</comment>
<feature type="compositionally biased region" description="Basic and acidic residues" evidence="1">
    <location>
        <begin position="148"/>
        <end position="157"/>
    </location>
</feature>
<keyword evidence="3" id="KW-1185">Reference proteome</keyword>
<sequence length="157" mass="17731">MTTHKGNKLVMRACGEVKEKEDESGARGMSLPGVEPEEALQRTSAGVDERRRRKAAESTMPEGLPESQTSHHIIGGMWLAKKRNLKSRANGRPQKRAYWVDSSARPGGDPDDPWWVEACHLSWRLRDPEDRPLGEGEKNKNPVLKGWRLKDPEDRPS</sequence>
<organism evidence="2 3">
    <name type="scientific">Pleurodeles waltl</name>
    <name type="common">Iberian ribbed newt</name>
    <dbReference type="NCBI Taxonomy" id="8319"/>
    <lineage>
        <taxon>Eukaryota</taxon>
        <taxon>Metazoa</taxon>
        <taxon>Chordata</taxon>
        <taxon>Craniata</taxon>
        <taxon>Vertebrata</taxon>
        <taxon>Euteleostomi</taxon>
        <taxon>Amphibia</taxon>
        <taxon>Batrachia</taxon>
        <taxon>Caudata</taxon>
        <taxon>Salamandroidea</taxon>
        <taxon>Salamandridae</taxon>
        <taxon>Pleurodelinae</taxon>
        <taxon>Pleurodeles</taxon>
    </lineage>
</organism>
<proteinExistence type="predicted"/>
<accession>A0AAV7S134</accession>
<feature type="region of interest" description="Disordered" evidence="1">
    <location>
        <begin position="16"/>
        <end position="72"/>
    </location>
</feature>
<evidence type="ECO:0000256" key="1">
    <source>
        <dbReference type="SAM" id="MobiDB-lite"/>
    </source>
</evidence>
<feature type="compositionally biased region" description="Basic and acidic residues" evidence="1">
    <location>
        <begin position="126"/>
        <end position="140"/>
    </location>
</feature>
<reference evidence="2" key="1">
    <citation type="journal article" date="2022" name="bioRxiv">
        <title>Sequencing and chromosome-scale assembly of the giantPleurodeles waltlgenome.</title>
        <authorList>
            <person name="Brown T."/>
            <person name="Elewa A."/>
            <person name="Iarovenko S."/>
            <person name="Subramanian E."/>
            <person name="Araus A.J."/>
            <person name="Petzold A."/>
            <person name="Susuki M."/>
            <person name="Suzuki K.-i.T."/>
            <person name="Hayashi T."/>
            <person name="Toyoda A."/>
            <person name="Oliveira C."/>
            <person name="Osipova E."/>
            <person name="Leigh N.D."/>
            <person name="Simon A."/>
            <person name="Yun M.H."/>
        </authorList>
    </citation>
    <scope>NUCLEOTIDE SEQUENCE</scope>
    <source>
        <strain evidence="2">20211129_DDA</strain>
        <tissue evidence="2">Liver</tissue>
    </source>
</reference>